<dbReference type="EMBL" id="JFHU01000026">
    <property type="protein sequence ID" value="EXX91608.1"/>
    <property type="molecule type" value="Genomic_DNA"/>
</dbReference>
<evidence type="ECO:0000256" key="7">
    <source>
        <dbReference type="ARBA" id="ARBA00022683"/>
    </source>
</evidence>
<evidence type="ECO:0000313" key="14">
    <source>
        <dbReference type="Proteomes" id="UP000053750"/>
    </source>
</evidence>
<dbReference type="InterPro" id="IPR002178">
    <property type="entry name" value="PTS_EIIA_type-2_dom"/>
</dbReference>
<dbReference type="SUPFAM" id="SSF55804">
    <property type="entry name" value="Phoshotransferase/anion transport protein"/>
    <property type="match status" value="1"/>
</dbReference>
<dbReference type="CDD" id="cd00211">
    <property type="entry name" value="PTS_IIA_fru"/>
    <property type="match status" value="1"/>
</dbReference>
<dbReference type="PANTHER" id="PTHR30181:SF2">
    <property type="entry name" value="PTS SYSTEM MANNITOL-SPECIFIC EIICBA COMPONENT"/>
    <property type="match status" value="1"/>
</dbReference>
<dbReference type="PROSITE" id="PS51094">
    <property type="entry name" value="PTS_EIIA_TYPE_2"/>
    <property type="match status" value="1"/>
</dbReference>
<dbReference type="Pfam" id="PF00359">
    <property type="entry name" value="PTS_EIIA_2"/>
    <property type="match status" value="1"/>
</dbReference>
<keyword evidence="5" id="KW-0762">Sugar transport</keyword>
<dbReference type="InterPro" id="IPR016152">
    <property type="entry name" value="PTrfase/Anion_transptr"/>
</dbReference>
<gene>
    <name evidence="13" type="ORF">BG53_10350</name>
</gene>
<keyword evidence="7" id="KW-0598">Phosphotransferase system</keyword>
<feature type="domain" description="PTS EIIA type-2" evidence="12">
    <location>
        <begin position="2"/>
        <end position="141"/>
    </location>
</feature>
<proteinExistence type="predicted"/>
<comment type="caution">
    <text evidence="13">The sequence shown here is derived from an EMBL/GenBank/DDBJ whole genome shotgun (WGS) entry which is preliminary data.</text>
</comment>
<evidence type="ECO:0000256" key="8">
    <source>
        <dbReference type="ARBA" id="ARBA00022777"/>
    </source>
</evidence>
<dbReference type="AlphaFoldDB" id="A0A9W5W8N1"/>
<comment type="function">
    <text evidence="1">The phosphoenolpyruvate-dependent sugar phosphotransferase system (sugar PTS), a major carbohydrate active transport system, catalyzes the phosphorylation of incoming sugar substrates concomitantly with their translocation across the cell membrane. The enzyme II CmtAB PTS system is involved in D-mannitol transport.</text>
</comment>
<dbReference type="GO" id="GO:0016301">
    <property type="term" value="F:kinase activity"/>
    <property type="evidence" value="ECO:0007669"/>
    <property type="project" value="UniProtKB-KW"/>
</dbReference>
<reference evidence="13 14" key="1">
    <citation type="submission" date="2014-02" db="EMBL/GenBank/DDBJ databases">
        <title>Genome sequence of Paenibacillus darwinianus reveals adaptive mechanisms for survival in Antarctic soils.</title>
        <authorList>
            <person name="Dsouza M."/>
            <person name="Taylor M.W."/>
            <person name="Turner S.J."/>
            <person name="Aislabie J."/>
        </authorList>
    </citation>
    <scope>NUCLEOTIDE SEQUENCE [LARGE SCALE GENOMIC DNA]</scope>
    <source>
        <strain evidence="13 14">CE1</strain>
    </source>
</reference>
<keyword evidence="8" id="KW-0418">Kinase</keyword>
<dbReference type="Proteomes" id="UP000053750">
    <property type="component" value="Unassembled WGS sequence"/>
</dbReference>
<dbReference type="Gene3D" id="3.40.930.10">
    <property type="entry name" value="Mannitol-specific EII, Chain A"/>
    <property type="match status" value="1"/>
</dbReference>
<evidence type="ECO:0000256" key="3">
    <source>
        <dbReference type="ARBA" id="ARBA00022448"/>
    </source>
</evidence>
<protein>
    <recommendedName>
        <fullName evidence="2">Mannitol-specific phosphotransferase enzyme IIA component</fullName>
    </recommendedName>
    <alternativeName>
        <fullName evidence="10">EIIA</fullName>
    </alternativeName>
    <alternativeName>
        <fullName evidence="11">EIII</fullName>
    </alternativeName>
    <alternativeName>
        <fullName evidence="9">PTS system mannitol-specific EIIA component</fullName>
    </alternativeName>
</protein>
<evidence type="ECO:0000256" key="5">
    <source>
        <dbReference type="ARBA" id="ARBA00022597"/>
    </source>
</evidence>
<keyword evidence="14" id="KW-1185">Reference proteome</keyword>
<organism evidence="13 14">
    <name type="scientific">Paenibacillus darwinianus</name>
    <dbReference type="NCBI Taxonomy" id="1380763"/>
    <lineage>
        <taxon>Bacteria</taxon>
        <taxon>Bacillati</taxon>
        <taxon>Bacillota</taxon>
        <taxon>Bacilli</taxon>
        <taxon>Bacillales</taxon>
        <taxon>Paenibacillaceae</taxon>
        <taxon>Paenibacillus</taxon>
    </lineage>
</organism>
<dbReference type="GO" id="GO:0009401">
    <property type="term" value="P:phosphoenolpyruvate-dependent sugar phosphotransferase system"/>
    <property type="evidence" value="ECO:0007669"/>
    <property type="project" value="UniProtKB-KW"/>
</dbReference>
<keyword evidence="4" id="KW-0597">Phosphoprotein</keyword>
<evidence type="ECO:0000256" key="11">
    <source>
        <dbReference type="ARBA" id="ARBA00030962"/>
    </source>
</evidence>
<dbReference type="InterPro" id="IPR050893">
    <property type="entry name" value="Sugar_PTS"/>
</dbReference>
<evidence type="ECO:0000256" key="4">
    <source>
        <dbReference type="ARBA" id="ARBA00022553"/>
    </source>
</evidence>
<evidence type="ECO:0000259" key="12">
    <source>
        <dbReference type="PROSITE" id="PS51094"/>
    </source>
</evidence>
<evidence type="ECO:0000256" key="2">
    <source>
        <dbReference type="ARBA" id="ARBA00014783"/>
    </source>
</evidence>
<evidence type="ECO:0000256" key="1">
    <source>
        <dbReference type="ARBA" id="ARBA00002434"/>
    </source>
</evidence>
<evidence type="ECO:0000313" key="13">
    <source>
        <dbReference type="EMBL" id="EXX91608.1"/>
    </source>
</evidence>
<dbReference type="RefSeq" id="WP_036583521.1">
    <property type="nucleotide sequence ID" value="NZ_KK082193.1"/>
</dbReference>
<name>A0A9W5W8N1_9BACL</name>
<keyword evidence="6" id="KW-0808">Transferase</keyword>
<evidence type="ECO:0000256" key="6">
    <source>
        <dbReference type="ARBA" id="ARBA00022679"/>
    </source>
</evidence>
<dbReference type="PROSITE" id="PS00372">
    <property type="entry name" value="PTS_EIIA_TYPE_2_HIS"/>
    <property type="match status" value="1"/>
</dbReference>
<dbReference type="GO" id="GO:0090563">
    <property type="term" value="F:protein-phosphocysteine-sugar phosphotransferase activity"/>
    <property type="evidence" value="ECO:0007669"/>
    <property type="project" value="TreeGrafter"/>
</dbReference>
<dbReference type="PANTHER" id="PTHR30181">
    <property type="entry name" value="MANNITOL PERMEASE IIC COMPONENT"/>
    <property type="match status" value="1"/>
</dbReference>
<sequence length="144" mass="15238">MRILSRSKVRLNVKVGDKNEAIRLAGQLLVNDGHVPPEYVDKMIERDSVSSTYLGNGVAMPHGTNESKSLIKSTGMSVLTVPGGVDFGGQTANLIIGLAAVGSEHMEILSNVAVLVSDDDEMGRILEAGSAEELLSIFEQGMNG</sequence>
<dbReference type="OrthoDB" id="1640042at2"/>
<evidence type="ECO:0000256" key="9">
    <source>
        <dbReference type="ARBA" id="ARBA00029908"/>
    </source>
</evidence>
<keyword evidence="3" id="KW-0813">Transport</keyword>
<dbReference type="GO" id="GO:0005886">
    <property type="term" value="C:plasma membrane"/>
    <property type="evidence" value="ECO:0007669"/>
    <property type="project" value="TreeGrafter"/>
</dbReference>
<accession>A0A9W5W8N1</accession>
<evidence type="ECO:0000256" key="10">
    <source>
        <dbReference type="ARBA" id="ARBA00030956"/>
    </source>
</evidence>